<gene>
    <name evidence="3" type="ORF">CANCADRAFT_43084</name>
</gene>
<dbReference type="GO" id="GO:0006270">
    <property type="term" value="P:DNA replication initiation"/>
    <property type="evidence" value="ECO:0007669"/>
    <property type="project" value="InterPro"/>
</dbReference>
<feature type="compositionally biased region" description="Polar residues" evidence="1">
    <location>
        <begin position="465"/>
        <end position="484"/>
    </location>
</feature>
<feature type="compositionally biased region" description="Basic residues" evidence="1">
    <location>
        <begin position="491"/>
        <end position="500"/>
    </location>
</feature>
<feature type="region of interest" description="Disordered" evidence="1">
    <location>
        <begin position="365"/>
        <end position="500"/>
    </location>
</feature>
<keyword evidence="4" id="KW-1185">Reference proteome</keyword>
<dbReference type="AlphaFoldDB" id="A0A1E4TL50"/>
<feature type="domain" description="DNA replication regulator Sld3 C-terminal" evidence="2">
    <location>
        <begin position="159"/>
        <end position="493"/>
    </location>
</feature>
<evidence type="ECO:0000313" key="4">
    <source>
        <dbReference type="Proteomes" id="UP000095023"/>
    </source>
</evidence>
<dbReference type="Pfam" id="PF08639">
    <property type="entry name" value="Sld3_STD"/>
    <property type="match status" value="1"/>
</dbReference>
<dbReference type="GO" id="GO:0031261">
    <property type="term" value="C:DNA replication preinitiation complex"/>
    <property type="evidence" value="ECO:0007669"/>
    <property type="project" value="TreeGrafter"/>
</dbReference>
<dbReference type="InterPro" id="IPR013948">
    <property type="entry name" value="DNA_replication_reg_Sld3_C"/>
</dbReference>
<dbReference type="Proteomes" id="UP000095023">
    <property type="component" value="Unassembled WGS sequence"/>
</dbReference>
<sequence>MDNTTLICIRSFDNSHEISLKPIAVISRLQISFSAVVSSYPVNLTITPSESDILLCDSDAGRVALEHVRDTLWMYTLLNSSAYIPDNSSSSSISQTAHVIQNANNLLKLQQYWSPPDTVIESQKLPKLILNPPDAHSNDNNAAASYASKSDTKDMNVQEFVTSSYYKTLYESRLPLQYFAKSTLLKARNACSLSTRSQSALKKLAAVLKTLITPPKLIEQKYKTVIPLYVRSRTLPADTAIDQTELDRLYKWAETVSEQHSSAAISALKVRETQLQCLLVLELLHIGDDEPDDEQQLERSFAPVTLLESLMDRLSIWQEFDLDWSEDNADLVKSFFKEIIVPYYNPLIAGKIENILKRHGDYHSMPARNRMSSQSMHLRRSSSATVDLDSPHEKRETKETTTQPLATPLARQLSRQFSFSNKPISKMSRSNSQDGNFDSITSDSLSRSSSFSRDRSGSKSGPFRQASTSRAVKRSATTLVTATPTKDAYSKRRRSSIRTP</sequence>
<evidence type="ECO:0000256" key="1">
    <source>
        <dbReference type="SAM" id="MobiDB-lite"/>
    </source>
</evidence>
<name>A0A1E4TL50_9ASCO</name>
<proteinExistence type="predicted"/>
<dbReference type="PANTHER" id="PTHR28067">
    <property type="entry name" value="DNA REPLICATION REGULATOR SLD3"/>
    <property type="match status" value="1"/>
</dbReference>
<accession>A0A1E4TL50</accession>
<evidence type="ECO:0000259" key="2">
    <source>
        <dbReference type="Pfam" id="PF08639"/>
    </source>
</evidence>
<dbReference type="Gene3D" id="1.20.58.2130">
    <property type="match status" value="1"/>
</dbReference>
<reference evidence="4" key="1">
    <citation type="submission" date="2016-02" db="EMBL/GenBank/DDBJ databases">
        <title>Comparative genomics of biotechnologically important yeasts.</title>
        <authorList>
            <consortium name="DOE Joint Genome Institute"/>
            <person name="Riley R."/>
            <person name="Haridas S."/>
            <person name="Wolfe K.H."/>
            <person name="Lopes M.R."/>
            <person name="Hittinger C.T."/>
            <person name="Goker M."/>
            <person name="Salamov A."/>
            <person name="Wisecaver J."/>
            <person name="Long T.M."/>
            <person name="Aerts A.L."/>
            <person name="Barry K."/>
            <person name="Choi C."/>
            <person name="Clum A."/>
            <person name="Coughlan A.Y."/>
            <person name="Deshpande S."/>
            <person name="Douglass A.P."/>
            <person name="Hanson S.J."/>
            <person name="Klenk H.-P."/>
            <person name="Labutti K."/>
            <person name="Lapidus A."/>
            <person name="Lindquist E."/>
            <person name="Lipzen A."/>
            <person name="Meier-Kolthoff J.P."/>
            <person name="Ohm R.A."/>
            <person name="Otillar R.P."/>
            <person name="Pangilinan J."/>
            <person name="Peng Y."/>
            <person name="Rokas A."/>
            <person name="Rosa C.A."/>
            <person name="Scheuner C."/>
            <person name="Sibirny A.A."/>
            <person name="Slot J.C."/>
            <person name="Stielow J.B."/>
            <person name="Sun H."/>
            <person name="Kurtzman C.P."/>
            <person name="Blackwell M."/>
            <person name="Jeffries T.W."/>
            <person name="Grigoriev I.V."/>
        </authorList>
    </citation>
    <scope>NUCLEOTIDE SEQUENCE [LARGE SCALE GENOMIC DNA]</scope>
    <source>
        <strain evidence="4">NRRL Y-17796</strain>
    </source>
</reference>
<evidence type="ECO:0000313" key="3">
    <source>
        <dbReference type="EMBL" id="ODV92474.1"/>
    </source>
</evidence>
<feature type="compositionally biased region" description="Basic and acidic residues" evidence="1">
    <location>
        <begin position="389"/>
        <end position="399"/>
    </location>
</feature>
<dbReference type="PANTHER" id="PTHR28067:SF1">
    <property type="entry name" value="DNA REPLICATION REGULATOR SLD3"/>
    <property type="match status" value="1"/>
</dbReference>
<feature type="compositionally biased region" description="Polar residues" evidence="1">
    <location>
        <begin position="413"/>
        <end position="436"/>
    </location>
</feature>
<dbReference type="OrthoDB" id="15567at2759"/>
<organism evidence="3 4">
    <name type="scientific">Tortispora caseinolytica NRRL Y-17796</name>
    <dbReference type="NCBI Taxonomy" id="767744"/>
    <lineage>
        <taxon>Eukaryota</taxon>
        <taxon>Fungi</taxon>
        <taxon>Dikarya</taxon>
        <taxon>Ascomycota</taxon>
        <taxon>Saccharomycotina</taxon>
        <taxon>Trigonopsidomycetes</taxon>
        <taxon>Trigonopsidales</taxon>
        <taxon>Trigonopsidaceae</taxon>
        <taxon>Tortispora</taxon>
    </lineage>
</organism>
<dbReference type="InterPro" id="IPR042511">
    <property type="entry name" value="Sld3"/>
</dbReference>
<dbReference type="EMBL" id="KV453841">
    <property type="protein sequence ID" value="ODV92474.1"/>
    <property type="molecule type" value="Genomic_DNA"/>
</dbReference>
<feature type="compositionally biased region" description="Low complexity" evidence="1">
    <location>
        <begin position="438"/>
        <end position="451"/>
    </location>
</feature>
<protein>
    <recommendedName>
        <fullName evidence="2">DNA replication regulator Sld3 C-terminal domain-containing protein</fullName>
    </recommendedName>
</protein>